<dbReference type="EMBL" id="KV441550">
    <property type="protein sequence ID" value="OAG08347.1"/>
    <property type="molecule type" value="Genomic_DNA"/>
</dbReference>
<dbReference type="OrthoDB" id="10594764at2759"/>
<sequence>MDSNQGPRIQGAALPLQPVPGGNVRGLTGLSSGMYGAAVMSATQLIAAINAEENAALSASTNDTPGTVFNRLVGRIWIVTMELTLPVFNEYVHFTEEPSEEEWAFIEARLQIANTYFFDHVFGEENLAICGHLSQTAWNHLDSYHIRQRANYWRMIPLTHMDIINFMTFIGPYFRKDEYLALLGPLKHYIDFNELYEQNSLGLRRKVAGQDLLPAQESCLNLFQSLGQFFVTYCYILWTTFSHGGLMLASVGEYNFPPTARLRTDFAALYADFKKLALIPLAYNVPVVEAWSVGGEAK</sequence>
<evidence type="ECO:0000313" key="2">
    <source>
        <dbReference type="Proteomes" id="UP000077069"/>
    </source>
</evidence>
<dbReference type="GeneID" id="28768199"/>
<dbReference type="InParanoid" id="A0A177CNL0"/>
<proteinExistence type="predicted"/>
<dbReference type="AlphaFoldDB" id="A0A177CNL0"/>
<reference evidence="1 2" key="1">
    <citation type="submission" date="2016-05" db="EMBL/GenBank/DDBJ databases">
        <title>Comparative analysis of secretome profiles of manganese(II)-oxidizing ascomycete fungi.</title>
        <authorList>
            <consortium name="DOE Joint Genome Institute"/>
            <person name="Zeiner C.A."/>
            <person name="Purvine S.O."/>
            <person name="Zink E.M."/>
            <person name="Wu S."/>
            <person name="Pasa-Tolic L."/>
            <person name="Chaput D.L."/>
            <person name="Haridas S."/>
            <person name="Grigoriev I.V."/>
            <person name="Santelli C.M."/>
            <person name="Hansel C.M."/>
        </authorList>
    </citation>
    <scope>NUCLEOTIDE SEQUENCE [LARGE SCALE GENOMIC DNA]</scope>
    <source>
        <strain evidence="1 2">AP3s5-JAC2a</strain>
    </source>
</reference>
<dbReference type="Proteomes" id="UP000077069">
    <property type="component" value="Unassembled WGS sequence"/>
</dbReference>
<gene>
    <name evidence="1" type="ORF">CC84DRAFT_1257223</name>
</gene>
<protein>
    <submittedName>
        <fullName evidence="1">Uncharacterized protein</fullName>
    </submittedName>
</protein>
<dbReference type="RefSeq" id="XP_018038712.1">
    <property type="nucleotide sequence ID" value="XM_018184713.1"/>
</dbReference>
<evidence type="ECO:0000313" key="1">
    <source>
        <dbReference type="EMBL" id="OAG08347.1"/>
    </source>
</evidence>
<accession>A0A177CNL0</accession>
<keyword evidence="2" id="KW-1185">Reference proteome</keyword>
<name>A0A177CNL0_9PLEO</name>
<organism evidence="1 2">
    <name type="scientific">Paraphaeosphaeria sporulosa</name>
    <dbReference type="NCBI Taxonomy" id="1460663"/>
    <lineage>
        <taxon>Eukaryota</taxon>
        <taxon>Fungi</taxon>
        <taxon>Dikarya</taxon>
        <taxon>Ascomycota</taxon>
        <taxon>Pezizomycotina</taxon>
        <taxon>Dothideomycetes</taxon>
        <taxon>Pleosporomycetidae</taxon>
        <taxon>Pleosporales</taxon>
        <taxon>Massarineae</taxon>
        <taxon>Didymosphaeriaceae</taxon>
        <taxon>Paraphaeosphaeria</taxon>
    </lineage>
</organism>